<sequence>MVEYPLAQLLADSLVPWKVAIASLFAYFLYILPWQNWGWSNRPWKLAATLVPLIGIVENPAQFYPISLLIAVIFYLFLAWDNQQIRYTYISTLLLLWISWRYFATLSLTHPIWYIVPLGCCILYIAQVDPRLNQPTYRPLRHFIRLLGRQPYLFHRPLHSTRRRNNTGNSQFTRDFCRVKFASPSFSFGWHPHVYPSYLLSISHSHF</sequence>
<gene>
    <name evidence="1" type="ORF">BH720_027840</name>
</gene>
<organism evidence="1 2">
    <name type="scientific">Desertifilum tharense IPPAS B-1220</name>
    <dbReference type="NCBI Taxonomy" id="1781255"/>
    <lineage>
        <taxon>Bacteria</taxon>
        <taxon>Bacillati</taxon>
        <taxon>Cyanobacteriota</taxon>
        <taxon>Cyanophyceae</taxon>
        <taxon>Desertifilales</taxon>
        <taxon>Desertifilaceae</taxon>
        <taxon>Desertifilum</taxon>
    </lineage>
</organism>
<dbReference type="Proteomes" id="UP000095472">
    <property type="component" value="Chromosome"/>
</dbReference>
<name>A0ACD5GRE4_9CYAN</name>
<evidence type="ECO:0000313" key="2">
    <source>
        <dbReference type="Proteomes" id="UP000095472"/>
    </source>
</evidence>
<reference evidence="1 2" key="1">
    <citation type="journal article" date="2016" name="Genome Announc.">
        <title>Draft Genome Sequence of the Thermotolerant Cyanobacterium Desertifilum sp. IPPAS B-1220.</title>
        <authorList>
            <person name="Mironov K.S."/>
            <person name="Sinetova M.A."/>
            <person name="Bolatkhan K."/>
            <person name="Zayadan B.K."/>
            <person name="Ustinova V.V."/>
            <person name="Kupriyanova E.V."/>
            <person name="Skrypnik A.N."/>
            <person name="Gogoleva N.E."/>
            <person name="Gogolev Y.V."/>
            <person name="Los D.A."/>
        </authorList>
    </citation>
    <scope>NUCLEOTIDE SEQUENCE [LARGE SCALE GENOMIC DNA]</scope>
    <source>
        <strain evidence="1 2">IPPAS B-1220</strain>
    </source>
</reference>
<protein>
    <submittedName>
        <fullName evidence="1">Uncharacterized protein</fullName>
    </submittedName>
</protein>
<proteinExistence type="predicted"/>
<evidence type="ECO:0000313" key="1">
    <source>
        <dbReference type="EMBL" id="XPM63169.1"/>
    </source>
</evidence>
<dbReference type="EMBL" id="CP182909">
    <property type="protein sequence ID" value="XPM63169.1"/>
    <property type="molecule type" value="Genomic_DNA"/>
</dbReference>
<accession>A0ACD5GRE4</accession>
<keyword evidence="2" id="KW-1185">Reference proteome</keyword>